<evidence type="ECO:0000256" key="5">
    <source>
        <dbReference type="ARBA" id="ARBA00022989"/>
    </source>
</evidence>
<dbReference type="InterPro" id="IPR025846">
    <property type="entry name" value="TBL_N"/>
</dbReference>
<feature type="transmembrane region" description="Helical" evidence="7">
    <location>
        <begin position="12"/>
        <end position="29"/>
    </location>
</feature>
<dbReference type="Pfam" id="PF13839">
    <property type="entry name" value="PC-Esterase"/>
    <property type="match status" value="1"/>
</dbReference>
<dbReference type="PANTHER" id="PTHR32285">
    <property type="entry name" value="PROTEIN TRICHOME BIREFRINGENCE-LIKE 9-RELATED"/>
    <property type="match status" value="1"/>
</dbReference>
<dbReference type="Proteomes" id="UP000626092">
    <property type="component" value="Unassembled WGS sequence"/>
</dbReference>
<evidence type="ECO:0000256" key="2">
    <source>
        <dbReference type="ARBA" id="ARBA00007727"/>
    </source>
</evidence>
<dbReference type="OrthoDB" id="737117at2759"/>
<evidence type="ECO:0000259" key="8">
    <source>
        <dbReference type="Pfam" id="PF13839"/>
    </source>
</evidence>
<dbReference type="Pfam" id="PF14416">
    <property type="entry name" value="PMR5N"/>
    <property type="match status" value="1"/>
</dbReference>
<name>A0A834LKQ0_RHOSS</name>
<keyword evidence="3 7" id="KW-0812">Transmembrane</keyword>
<proteinExistence type="inferred from homology"/>
<evidence type="ECO:0000313" key="10">
    <source>
        <dbReference type="EMBL" id="KAF7140341.1"/>
    </source>
</evidence>
<comment type="subcellular location">
    <subcellularLocation>
        <location evidence="1">Membrane</location>
        <topology evidence="1">Single-pass membrane protein</topology>
    </subcellularLocation>
</comment>
<evidence type="ECO:0000256" key="4">
    <source>
        <dbReference type="ARBA" id="ARBA00022968"/>
    </source>
</evidence>
<gene>
    <name evidence="10" type="ORF">RHSIM_Rhsim06G0133200</name>
</gene>
<protein>
    <recommendedName>
        <fullName evidence="12">Trichome birefringence-like N-terminal domain-containing protein</fullName>
    </recommendedName>
</protein>
<dbReference type="InterPro" id="IPR029962">
    <property type="entry name" value="TBL"/>
</dbReference>
<dbReference type="GO" id="GO:0016413">
    <property type="term" value="F:O-acetyltransferase activity"/>
    <property type="evidence" value="ECO:0007669"/>
    <property type="project" value="InterPro"/>
</dbReference>
<keyword evidence="11" id="KW-1185">Reference proteome</keyword>
<evidence type="ECO:0000313" key="11">
    <source>
        <dbReference type="Proteomes" id="UP000626092"/>
    </source>
</evidence>
<sequence length="493" mass="56844">MDKSSAIDRKWKLCAFASFIGCFILTLYLNNHQNSVRLVSFRNISVSVMPSETFEPSVFVDKEKPTKTEGFGNISVSVTPSETFEPSVFVDKEKPTKTEGFRNISVSVTPSESFDPSVFVDKEKPRKTDASLVVKYKAEPKSNDAGNCNVFDGRWIYKPADNPLYNEFQCPFLSDQVSCQRNGRPDFDYQSWSWEAKDCEIPRFDGKDLLERLRGKRMVIVGDSLNRNQWESLACLLYSVISPSRAHVEVQSGVYKVFRAKDYNCSVEFHWSPFLVQLDTNQANDTKALRLDKLETSAQQWRGADIMVFNTGHWWVHTGKFRKWDLFQYRGKLMQEIDIESAFEMAMKTWAQWIDQNVESNKTTVFFRSISPEHKGNYHCQNVTQPIMYESYIESFPKPVIDIVERIIGGMRTPVTYLNITKLSEYRRDAHPTVYAKKNGKMMIEKEGKRPEAFADCSHWCLPGVPDTWNRLFYALLVFNTSTNSLNSSHEGL</sequence>
<feature type="domain" description="Trichome birefringence-like C-terminal" evidence="8">
    <location>
        <begin position="201"/>
        <end position="475"/>
    </location>
</feature>
<dbReference type="PANTHER" id="PTHR32285:SF38">
    <property type="entry name" value="OS01G0614300 PROTEIN"/>
    <property type="match status" value="1"/>
</dbReference>
<comment type="similarity">
    <text evidence="2">Belongs to the PC-esterase family. TBL subfamily.</text>
</comment>
<dbReference type="GO" id="GO:0016020">
    <property type="term" value="C:membrane"/>
    <property type="evidence" value="ECO:0007669"/>
    <property type="project" value="UniProtKB-SubCell"/>
</dbReference>
<dbReference type="EMBL" id="WJXA01000006">
    <property type="protein sequence ID" value="KAF7140341.1"/>
    <property type="molecule type" value="Genomic_DNA"/>
</dbReference>
<comment type="caution">
    <text evidence="10">The sequence shown here is derived from an EMBL/GenBank/DDBJ whole genome shotgun (WGS) entry which is preliminary data.</text>
</comment>
<evidence type="ECO:0000256" key="1">
    <source>
        <dbReference type="ARBA" id="ARBA00004167"/>
    </source>
</evidence>
<evidence type="ECO:0000256" key="7">
    <source>
        <dbReference type="SAM" id="Phobius"/>
    </source>
</evidence>
<organism evidence="10 11">
    <name type="scientific">Rhododendron simsii</name>
    <name type="common">Sims's rhododendron</name>
    <dbReference type="NCBI Taxonomy" id="118357"/>
    <lineage>
        <taxon>Eukaryota</taxon>
        <taxon>Viridiplantae</taxon>
        <taxon>Streptophyta</taxon>
        <taxon>Embryophyta</taxon>
        <taxon>Tracheophyta</taxon>
        <taxon>Spermatophyta</taxon>
        <taxon>Magnoliopsida</taxon>
        <taxon>eudicotyledons</taxon>
        <taxon>Gunneridae</taxon>
        <taxon>Pentapetalae</taxon>
        <taxon>asterids</taxon>
        <taxon>Ericales</taxon>
        <taxon>Ericaceae</taxon>
        <taxon>Ericoideae</taxon>
        <taxon>Rhodoreae</taxon>
        <taxon>Rhododendron</taxon>
    </lineage>
</organism>
<accession>A0A834LKQ0</accession>
<reference evidence="10" key="1">
    <citation type="submission" date="2019-11" db="EMBL/GenBank/DDBJ databases">
        <authorList>
            <person name="Liu Y."/>
            <person name="Hou J."/>
            <person name="Li T.-Q."/>
            <person name="Guan C.-H."/>
            <person name="Wu X."/>
            <person name="Wu H.-Z."/>
            <person name="Ling F."/>
            <person name="Zhang R."/>
            <person name="Shi X.-G."/>
            <person name="Ren J.-P."/>
            <person name="Chen E.-F."/>
            <person name="Sun J.-M."/>
        </authorList>
    </citation>
    <scope>NUCLEOTIDE SEQUENCE</scope>
    <source>
        <strain evidence="10">Adult_tree_wgs_1</strain>
        <tissue evidence="10">Leaves</tissue>
    </source>
</reference>
<evidence type="ECO:0008006" key="12">
    <source>
        <dbReference type="Google" id="ProtNLM"/>
    </source>
</evidence>
<evidence type="ECO:0000256" key="3">
    <source>
        <dbReference type="ARBA" id="ARBA00022692"/>
    </source>
</evidence>
<dbReference type="InterPro" id="IPR026057">
    <property type="entry name" value="TBL_C"/>
</dbReference>
<evidence type="ECO:0000259" key="9">
    <source>
        <dbReference type="Pfam" id="PF14416"/>
    </source>
</evidence>
<keyword evidence="5 7" id="KW-1133">Transmembrane helix</keyword>
<evidence type="ECO:0000256" key="6">
    <source>
        <dbReference type="ARBA" id="ARBA00023136"/>
    </source>
</evidence>
<dbReference type="AlphaFoldDB" id="A0A834LKQ0"/>
<keyword evidence="6 7" id="KW-0472">Membrane</keyword>
<dbReference type="GO" id="GO:0005794">
    <property type="term" value="C:Golgi apparatus"/>
    <property type="evidence" value="ECO:0007669"/>
    <property type="project" value="TreeGrafter"/>
</dbReference>
<keyword evidence="4" id="KW-0735">Signal-anchor</keyword>
<feature type="domain" description="Trichome birefringence-like N-terminal" evidence="9">
    <location>
        <begin position="147"/>
        <end position="200"/>
    </location>
</feature>